<dbReference type="RefSeq" id="WP_319287538.1">
    <property type="nucleotide sequence ID" value="NZ_JBHTCK010000002.1"/>
</dbReference>
<proteinExistence type="predicted"/>
<protein>
    <submittedName>
        <fullName evidence="1">Uncharacterized protein</fullName>
    </submittedName>
</protein>
<accession>A0ABW2M8H9</accession>
<keyword evidence="2" id="KW-1185">Reference proteome</keyword>
<comment type="caution">
    <text evidence="1">The sequence shown here is derived from an EMBL/GenBank/DDBJ whole genome shotgun (WGS) entry which is preliminary data.</text>
</comment>
<gene>
    <name evidence="1" type="ORF">ACFQW9_08080</name>
</gene>
<sequence length="58" mass="5574">MAGEGAGAGRTVAETVDADRIVRRPAGVSGETAGGFPGAALALAGEEALRAPGPRIAT</sequence>
<evidence type="ECO:0000313" key="2">
    <source>
        <dbReference type="Proteomes" id="UP001596509"/>
    </source>
</evidence>
<name>A0ABW2M8H9_9ACTN</name>
<evidence type="ECO:0000313" key="1">
    <source>
        <dbReference type="EMBL" id="MFC7350589.1"/>
    </source>
</evidence>
<dbReference type="Proteomes" id="UP001596509">
    <property type="component" value="Unassembled WGS sequence"/>
</dbReference>
<dbReference type="EMBL" id="JBHTCK010000002">
    <property type="protein sequence ID" value="MFC7350589.1"/>
    <property type="molecule type" value="Genomic_DNA"/>
</dbReference>
<reference evidence="2" key="1">
    <citation type="journal article" date="2019" name="Int. J. Syst. Evol. Microbiol.">
        <title>The Global Catalogue of Microorganisms (GCM) 10K type strain sequencing project: providing services to taxonomists for standard genome sequencing and annotation.</title>
        <authorList>
            <consortium name="The Broad Institute Genomics Platform"/>
            <consortium name="The Broad Institute Genome Sequencing Center for Infectious Disease"/>
            <person name="Wu L."/>
            <person name="Ma J."/>
        </authorList>
    </citation>
    <scope>NUCLEOTIDE SEQUENCE [LARGE SCALE GENOMIC DNA]</scope>
    <source>
        <strain evidence="2">ICMP 19430</strain>
    </source>
</reference>
<organism evidence="1 2">
    <name type="scientific">Streptomyces caviscabies</name>
    <dbReference type="NCBI Taxonomy" id="90079"/>
    <lineage>
        <taxon>Bacteria</taxon>
        <taxon>Bacillati</taxon>
        <taxon>Actinomycetota</taxon>
        <taxon>Actinomycetes</taxon>
        <taxon>Kitasatosporales</taxon>
        <taxon>Streptomycetaceae</taxon>
        <taxon>Streptomyces</taxon>
    </lineage>
</organism>